<keyword evidence="2" id="KW-0813">Transport</keyword>
<comment type="subcellular location">
    <subcellularLocation>
        <location evidence="1">Cell membrane</location>
        <topology evidence="1">Multi-pass membrane protein</topology>
    </subcellularLocation>
</comment>
<dbReference type="KEGG" id="sns:VC03_04105"/>
<dbReference type="RefSeq" id="WP_046328793.1">
    <property type="nucleotide sequence ID" value="NZ_CP011280.1"/>
</dbReference>
<evidence type="ECO:0000259" key="13">
    <source>
        <dbReference type="PROSITE" id="PS51098"/>
    </source>
</evidence>
<dbReference type="PROSITE" id="PS51098">
    <property type="entry name" value="PTS_EIIB_TYPE_1"/>
    <property type="match status" value="1"/>
</dbReference>
<feature type="transmembrane region" description="Helical" evidence="12">
    <location>
        <begin position="16"/>
        <end position="37"/>
    </location>
</feature>
<dbReference type="AlphaFoldDB" id="A0A0E3ZCI6"/>
<dbReference type="GO" id="GO:0016301">
    <property type="term" value="F:kinase activity"/>
    <property type="evidence" value="ECO:0007669"/>
    <property type="project" value="UniProtKB-KW"/>
</dbReference>
<dbReference type="PANTHER" id="PTHR30009:SF24">
    <property type="entry name" value="PTS SYSTEM, IIBC COMPONENT"/>
    <property type="match status" value="1"/>
</dbReference>
<sequence length="549" mass="60132">MERNKVIVAFEKFGRSFLLPVSVLPAAGILKGIGAAFTNPSTVKMYPFLGVKGLQIFMKLLVTLGDVAFKNLPLMFAVGVCVGLAKKEKGSAALSAVLGFLSFHYILNFLLKTTGTLVVADGLTKAQVSQLMAQSMQTKVLGIQTMDLNVFGGLIVGVVAYFVHKKAITIQLPQVIGFFSGPRLVPILIMPVMALVSLIVFIIWPSVQNVINIISVLILKSGYIGTFLYALAERFLLPFGLHHGLNWPIRTTELGGIFNVNGKTVYGTINAYMAAISTPNGPIDPNITRFSSGKFVYNMFGLPGAALAMYKTAKPKNKKIVGSLLLAAAGTSFLTGITEPLEFTFLFVAPMLYAVHAVLAGITLLSLHALGAAFLTPTGHGLINYIIYGVLQGTRTKWYLLPITGVVCFIVYYFVFKFMITKFDYKTPGREGDIEDIHISTKEEARSKYGLKTLKDEMREEKQEKMSTHDQALGLIECYGGRENIVTVDACITRLRIDVKDKAKVDKKRIKEEYHAMGVSENGMQVQSIYGAHAQTLKMEIIDILGIED</sequence>
<accession>A0A0E3ZCI6</accession>
<evidence type="ECO:0000256" key="12">
    <source>
        <dbReference type="SAM" id="Phobius"/>
    </source>
</evidence>
<dbReference type="SUPFAM" id="SSF55604">
    <property type="entry name" value="Glucose permease domain IIB"/>
    <property type="match status" value="1"/>
</dbReference>
<proteinExistence type="predicted"/>
<evidence type="ECO:0000256" key="1">
    <source>
        <dbReference type="ARBA" id="ARBA00004651"/>
    </source>
</evidence>
<dbReference type="GO" id="GO:0005886">
    <property type="term" value="C:plasma membrane"/>
    <property type="evidence" value="ECO:0007669"/>
    <property type="project" value="UniProtKB-SubCell"/>
</dbReference>
<protein>
    <submittedName>
        <fullName evidence="15">PTS mannose transporter subunit IIAB</fullName>
    </submittedName>
</protein>
<feature type="transmembrane region" description="Helical" evidence="12">
    <location>
        <begin position="57"/>
        <end position="85"/>
    </location>
</feature>
<evidence type="ECO:0000256" key="3">
    <source>
        <dbReference type="ARBA" id="ARBA00022475"/>
    </source>
</evidence>
<dbReference type="InterPro" id="IPR036878">
    <property type="entry name" value="Glu_permease_IIB"/>
</dbReference>
<evidence type="ECO:0000256" key="11">
    <source>
        <dbReference type="PROSITE-ProRule" id="PRU00421"/>
    </source>
</evidence>
<evidence type="ECO:0000256" key="8">
    <source>
        <dbReference type="ARBA" id="ARBA00022777"/>
    </source>
</evidence>
<evidence type="ECO:0000256" key="5">
    <source>
        <dbReference type="ARBA" id="ARBA00022679"/>
    </source>
</evidence>
<dbReference type="InterPro" id="IPR050429">
    <property type="entry name" value="PTS_Glucose_EIICBA"/>
</dbReference>
<feature type="active site" description="Phosphocysteine intermediate; for EIIB activity" evidence="11">
    <location>
        <position position="491"/>
    </location>
</feature>
<dbReference type="PATRIC" id="fig|1069640.6.peg.813"/>
<feature type="transmembrane region" description="Helical" evidence="12">
    <location>
        <begin position="372"/>
        <end position="391"/>
    </location>
</feature>
<dbReference type="Proteomes" id="UP000033103">
    <property type="component" value="Chromosome"/>
</dbReference>
<keyword evidence="3" id="KW-1003">Cell membrane</keyword>
<feature type="transmembrane region" description="Helical" evidence="12">
    <location>
        <begin position="397"/>
        <end position="416"/>
    </location>
</feature>
<dbReference type="GO" id="GO:0009401">
    <property type="term" value="P:phosphoenolpyruvate-dependent sugar phosphotransferase system"/>
    <property type="evidence" value="ECO:0007669"/>
    <property type="project" value="UniProtKB-KW"/>
</dbReference>
<evidence type="ECO:0000256" key="6">
    <source>
        <dbReference type="ARBA" id="ARBA00022683"/>
    </source>
</evidence>
<dbReference type="InterPro" id="IPR003352">
    <property type="entry name" value="PTS_EIIC"/>
</dbReference>
<evidence type="ECO:0000313" key="15">
    <source>
        <dbReference type="EMBL" id="AKC95687.1"/>
    </source>
</evidence>
<organism evidence="15 16">
    <name type="scientific">Sneathia vaginalis</name>
    <dbReference type="NCBI Taxonomy" id="187101"/>
    <lineage>
        <taxon>Bacteria</taxon>
        <taxon>Fusobacteriati</taxon>
        <taxon>Fusobacteriota</taxon>
        <taxon>Fusobacteriia</taxon>
        <taxon>Fusobacteriales</taxon>
        <taxon>Leptotrichiaceae</taxon>
        <taxon>Sneathia</taxon>
    </lineage>
</organism>
<feature type="transmembrane region" description="Helical" evidence="12">
    <location>
        <begin position="141"/>
        <end position="163"/>
    </location>
</feature>
<keyword evidence="5" id="KW-0808">Transferase</keyword>
<dbReference type="PROSITE" id="PS01035">
    <property type="entry name" value="PTS_EIIB_TYPE_1_CYS"/>
    <property type="match status" value="1"/>
</dbReference>
<evidence type="ECO:0000256" key="2">
    <source>
        <dbReference type="ARBA" id="ARBA00022448"/>
    </source>
</evidence>
<name>A0A0E3ZCI6_9FUSO</name>
<dbReference type="OrthoDB" id="9764327at2"/>
<dbReference type="GO" id="GO:0008982">
    <property type="term" value="F:protein-N(PI)-phosphohistidine-sugar phosphotransferase activity"/>
    <property type="evidence" value="ECO:0007669"/>
    <property type="project" value="InterPro"/>
</dbReference>
<keyword evidence="7 12" id="KW-0812">Transmembrane</keyword>
<evidence type="ECO:0000256" key="4">
    <source>
        <dbReference type="ARBA" id="ARBA00022597"/>
    </source>
</evidence>
<reference evidence="15" key="2">
    <citation type="submission" date="2015-04" db="EMBL/GenBank/DDBJ databases">
        <authorList>
            <consortium name="Vaginal Microbiome Consortium"/>
            <person name="Harwich M.D.Jr."/>
            <person name="Serrano M.G."/>
            <person name="Fettweis J.M."/>
            <person name="Alves J.M.P."/>
            <person name="Reimers M.A."/>
            <person name="Buck G.A."/>
            <person name="Jefferson K.K."/>
        </authorList>
    </citation>
    <scope>NUCLEOTIDE SEQUENCE</scope>
    <source>
        <strain evidence="15">SN35</strain>
    </source>
</reference>
<evidence type="ECO:0000313" key="16">
    <source>
        <dbReference type="Proteomes" id="UP000033103"/>
    </source>
</evidence>
<feature type="transmembrane region" description="Helical" evidence="12">
    <location>
        <begin position="210"/>
        <end position="232"/>
    </location>
</feature>
<keyword evidence="16" id="KW-1185">Reference proteome</keyword>
<dbReference type="STRING" id="187101.VC03_04105"/>
<dbReference type="EMBL" id="CP011280">
    <property type="protein sequence ID" value="AKC95687.1"/>
    <property type="molecule type" value="Genomic_DNA"/>
</dbReference>
<keyword evidence="6" id="KW-0598">Phosphotransferase system</keyword>
<dbReference type="GO" id="GO:0090563">
    <property type="term" value="F:protein-phosphocysteine-sugar phosphotransferase activity"/>
    <property type="evidence" value="ECO:0007669"/>
    <property type="project" value="TreeGrafter"/>
</dbReference>
<dbReference type="NCBIfam" id="TIGR00826">
    <property type="entry name" value="EIIB_glc"/>
    <property type="match status" value="1"/>
</dbReference>
<evidence type="ECO:0000259" key="14">
    <source>
        <dbReference type="PROSITE" id="PS51103"/>
    </source>
</evidence>
<dbReference type="Pfam" id="PF02378">
    <property type="entry name" value="PTS_EIIC"/>
    <property type="match status" value="1"/>
</dbReference>
<dbReference type="HOGENOM" id="CLU_012312_1_0_0"/>
<dbReference type="InterPro" id="IPR001996">
    <property type="entry name" value="PTS_IIB_1"/>
</dbReference>
<dbReference type="PANTHER" id="PTHR30009">
    <property type="entry name" value="CYTOCHROME C-TYPE SYNTHESIS PROTEIN AND PTS TRANSMEMBRANE COMPONENT"/>
    <property type="match status" value="1"/>
</dbReference>
<evidence type="ECO:0000256" key="9">
    <source>
        <dbReference type="ARBA" id="ARBA00022989"/>
    </source>
</evidence>
<dbReference type="Pfam" id="PF00367">
    <property type="entry name" value="PTS_EIIB"/>
    <property type="match status" value="1"/>
</dbReference>
<keyword evidence="4" id="KW-0762">Sugar transport</keyword>
<dbReference type="InterPro" id="IPR018113">
    <property type="entry name" value="PTrfase_EIIB_Cys"/>
</dbReference>
<feature type="transmembrane region" description="Helical" evidence="12">
    <location>
        <begin position="343"/>
        <end position="365"/>
    </location>
</feature>
<evidence type="ECO:0000256" key="7">
    <source>
        <dbReference type="ARBA" id="ARBA00022692"/>
    </source>
</evidence>
<feature type="domain" description="PTS EIIB type-1" evidence="13">
    <location>
        <begin position="469"/>
        <end position="549"/>
    </location>
</feature>
<feature type="transmembrane region" description="Helical" evidence="12">
    <location>
        <begin position="92"/>
        <end position="111"/>
    </location>
</feature>
<keyword evidence="10 12" id="KW-0472">Membrane</keyword>
<feature type="domain" description="PTS EIIC type-1" evidence="14">
    <location>
        <begin position="4"/>
        <end position="432"/>
    </location>
</feature>
<gene>
    <name evidence="15" type="ORF">VC03_04105</name>
</gene>
<reference evidence="15" key="1">
    <citation type="journal article" date="2012" name="BMC Genomics">
        <title>Genomic sequence analysis and characterization of Sneathia amnii sp. nov.</title>
        <authorList>
            <consortium name="Vaginal Microbiome Consortium (additional members)"/>
            <person name="Harwich M.D.Jr."/>
            <person name="Serrano M.G."/>
            <person name="Fettweis J.M."/>
            <person name="Alves J.M."/>
            <person name="Reimers M.A."/>
            <person name="Buck G.A."/>
            <person name="Jefferson K.K."/>
        </authorList>
    </citation>
    <scope>NUCLEOTIDE SEQUENCE [LARGE SCALE GENOMIC DNA]</scope>
    <source>
        <strain evidence="15">SN35</strain>
    </source>
</reference>
<keyword evidence="9 12" id="KW-1133">Transmembrane helix</keyword>
<keyword evidence="8" id="KW-0418">Kinase</keyword>
<feature type="transmembrane region" description="Helical" evidence="12">
    <location>
        <begin position="184"/>
        <end position="204"/>
    </location>
</feature>
<dbReference type="InterPro" id="IPR013013">
    <property type="entry name" value="PTS_EIIC_1"/>
</dbReference>
<dbReference type="PROSITE" id="PS51103">
    <property type="entry name" value="PTS_EIIC_TYPE_1"/>
    <property type="match status" value="1"/>
</dbReference>
<dbReference type="Gene3D" id="3.30.1360.60">
    <property type="entry name" value="Glucose permease domain IIB"/>
    <property type="match status" value="1"/>
</dbReference>
<evidence type="ECO:0000256" key="10">
    <source>
        <dbReference type="ARBA" id="ARBA00023136"/>
    </source>
</evidence>